<gene>
    <name evidence="1" type="ORF">KC19_12G036700</name>
</gene>
<dbReference type="Proteomes" id="UP000822688">
    <property type="component" value="Chromosome 12"/>
</dbReference>
<dbReference type="PANTHER" id="PTHR33103">
    <property type="entry name" value="OS01G0153900 PROTEIN"/>
    <property type="match status" value="1"/>
</dbReference>
<evidence type="ECO:0000313" key="2">
    <source>
        <dbReference type="Proteomes" id="UP000822688"/>
    </source>
</evidence>
<evidence type="ECO:0000313" key="1">
    <source>
        <dbReference type="EMBL" id="KAG0553760.1"/>
    </source>
</evidence>
<name>A0A8T0G3W2_CERPU</name>
<dbReference type="InterPro" id="IPR007750">
    <property type="entry name" value="DUF674"/>
</dbReference>
<dbReference type="AlphaFoldDB" id="A0A8T0G3W2"/>
<dbReference type="PANTHER" id="PTHR33103:SF19">
    <property type="entry name" value="OS09G0544700 PROTEIN"/>
    <property type="match status" value="1"/>
</dbReference>
<organism evidence="1 2">
    <name type="scientific">Ceratodon purpureus</name>
    <name type="common">Fire moss</name>
    <name type="synonym">Dicranum purpureum</name>
    <dbReference type="NCBI Taxonomy" id="3225"/>
    <lineage>
        <taxon>Eukaryota</taxon>
        <taxon>Viridiplantae</taxon>
        <taxon>Streptophyta</taxon>
        <taxon>Embryophyta</taxon>
        <taxon>Bryophyta</taxon>
        <taxon>Bryophytina</taxon>
        <taxon>Bryopsida</taxon>
        <taxon>Dicranidae</taxon>
        <taxon>Pseudoditrichales</taxon>
        <taxon>Ditrichaceae</taxon>
        <taxon>Ceratodon</taxon>
    </lineage>
</organism>
<comment type="caution">
    <text evidence="1">The sequence shown here is derived from an EMBL/GenBank/DDBJ whole genome shotgun (WGS) entry which is preliminary data.</text>
</comment>
<dbReference type="Pfam" id="PF05056">
    <property type="entry name" value="DUF674"/>
    <property type="match status" value="2"/>
</dbReference>
<keyword evidence="2" id="KW-1185">Reference proteome</keyword>
<dbReference type="EMBL" id="CM026433">
    <property type="protein sequence ID" value="KAG0553760.1"/>
    <property type="molecule type" value="Genomic_DNA"/>
</dbReference>
<proteinExistence type="predicted"/>
<protein>
    <submittedName>
        <fullName evidence="1">Uncharacterized protein</fullName>
    </submittedName>
</protein>
<reference evidence="1" key="1">
    <citation type="submission" date="2020-06" db="EMBL/GenBank/DDBJ databases">
        <title>WGS assembly of Ceratodon purpureus strain R40.</title>
        <authorList>
            <person name="Carey S.B."/>
            <person name="Jenkins J."/>
            <person name="Shu S."/>
            <person name="Lovell J.T."/>
            <person name="Sreedasyam A."/>
            <person name="Maumus F."/>
            <person name="Tiley G.P."/>
            <person name="Fernandez-Pozo N."/>
            <person name="Barry K."/>
            <person name="Chen C."/>
            <person name="Wang M."/>
            <person name="Lipzen A."/>
            <person name="Daum C."/>
            <person name="Saski C.A."/>
            <person name="Payton A.C."/>
            <person name="Mcbreen J.C."/>
            <person name="Conrad R.E."/>
            <person name="Kollar L.M."/>
            <person name="Olsson S."/>
            <person name="Huttunen S."/>
            <person name="Landis J.B."/>
            <person name="Wickett N.J."/>
            <person name="Johnson M.G."/>
            <person name="Rensing S.A."/>
            <person name="Grimwood J."/>
            <person name="Schmutz J."/>
            <person name="Mcdaniel S.F."/>
        </authorList>
    </citation>
    <scope>NUCLEOTIDE SEQUENCE</scope>
    <source>
        <strain evidence="1">R40</strain>
    </source>
</reference>
<sequence length="267" mass="29433">MSEPSGTEPNAALQRCTTTFKVTLFRSRKTKQVMFLEAGKDFVDTLFNFLVLPMGTIIHILSHLGVQYVSPFGGISYIFESVDSATFLHLDKKYLVQPRPAVVGCTCLPSMVECGLPLQTELVVANIMQPNRNSTPLTVYRCDRGPSCNLFSIKEGARCVECNAGLSPHDYYKFSGGPYSVQRIIPPASKGIGFVKENFKFIVTDKLEIKPSTMITSMSVLKNLEITSNDLESNEATASITQVLLLLHSAVISKTCLNDVFGKECEQ</sequence>
<accession>A0A8T0G3W2</accession>